<accession>A0A1F7U5C6</accession>
<protein>
    <submittedName>
        <fullName evidence="2">Uncharacterized protein</fullName>
    </submittedName>
</protein>
<keyword evidence="1" id="KW-1133">Transmembrane helix</keyword>
<feature type="transmembrane region" description="Helical" evidence="1">
    <location>
        <begin position="6"/>
        <end position="22"/>
    </location>
</feature>
<gene>
    <name evidence="2" type="ORF">A3C96_01885</name>
</gene>
<name>A0A1F7U5C6_9BACT</name>
<evidence type="ECO:0000313" key="2">
    <source>
        <dbReference type="EMBL" id="OGL73473.1"/>
    </source>
</evidence>
<dbReference type="AlphaFoldDB" id="A0A1F7U5C6"/>
<proteinExistence type="predicted"/>
<evidence type="ECO:0000256" key="1">
    <source>
        <dbReference type="SAM" id="Phobius"/>
    </source>
</evidence>
<sequence>MDLTISLVAFGVLAAGTAFWFIRRWRRRPVWKVMAEGFFETVTYFHYYRQERRFARKPRANRILVDMTLVRFTDGRTELLSAPRSITCHRGTYIRIWRSRQGEYRIEHHSRGNYLGLPELPDR</sequence>
<organism evidence="2 3">
    <name type="scientific">Candidatus Uhrbacteria bacterium RIFCSPHIGHO2_02_FULL_60_10</name>
    <dbReference type="NCBI Taxonomy" id="1802392"/>
    <lineage>
        <taxon>Bacteria</taxon>
        <taxon>Candidatus Uhriibacteriota</taxon>
    </lineage>
</organism>
<evidence type="ECO:0000313" key="3">
    <source>
        <dbReference type="Proteomes" id="UP000177088"/>
    </source>
</evidence>
<comment type="caution">
    <text evidence="2">The sequence shown here is derived from an EMBL/GenBank/DDBJ whole genome shotgun (WGS) entry which is preliminary data.</text>
</comment>
<dbReference type="Proteomes" id="UP000177088">
    <property type="component" value="Unassembled WGS sequence"/>
</dbReference>
<dbReference type="EMBL" id="MGEA01000058">
    <property type="protein sequence ID" value="OGL73473.1"/>
    <property type="molecule type" value="Genomic_DNA"/>
</dbReference>
<keyword evidence="1" id="KW-0472">Membrane</keyword>
<keyword evidence="1" id="KW-0812">Transmembrane</keyword>
<reference evidence="2 3" key="1">
    <citation type="journal article" date="2016" name="Nat. Commun.">
        <title>Thousands of microbial genomes shed light on interconnected biogeochemical processes in an aquifer system.</title>
        <authorList>
            <person name="Anantharaman K."/>
            <person name="Brown C.T."/>
            <person name="Hug L.A."/>
            <person name="Sharon I."/>
            <person name="Castelle C.J."/>
            <person name="Probst A.J."/>
            <person name="Thomas B.C."/>
            <person name="Singh A."/>
            <person name="Wilkins M.J."/>
            <person name="Karaoz U."/>
            <person name="Brodie E.L."/>
            <person name="Williams K.H."/>
            <person name="Hubbard S.S."/>
            <person name="Banfield J.F."/>
        </authorList>
    </citation>
    <scope>NUCLEOTIDE SEQUENCE [LARGE SCALE GENOMIC DNA]</scope>
</reference>